<proteinExistence type="predicted"/>
<dbReference type="GeneID" id="20825113"/>
<keyword evidence="3" id="KW-1185">Reference proteome</keyword>
<sequence>MGSKIVRLINEMHVRLLVPANYRLRGPYPGEKRLEKGEKGWGKNMDDMDRGWYWIIDVLTDNLNISKCVLEVSTQPRAISRDKYDNSHTEDNELNSTGRCTYPPDRFAGRPSAWLLSSSPHVFRSSLFMFEKEKGEKINRKTFGRTEIFPWTFIDPGSAISRHQCISCVRKRRHQHVVSLCPTVPPVSQTLKQAGHATPRTETEPTIQPTSQPTRVISRNQLIPNNESVKPTGNRHRQPFCFFVFRQTIAEQTNDYDAAADDDFAYAMPCWISCKKCIACI</sequence>
<dbReference type="HOGENOM" id="CLU_086427_0_0_1"/>
<evidence type="ECO:0000256" key="1">
    <source>
        <dbReference type="SAM" id="MobiDB-lite"/>
    </source>
</evidence>
<dbReference type="Proteomes" id="UP000008065">
    <property type="component" value="Unassembled WGS sequence"/>
</dbReference>
<feature type="region of interest" description="Disordered" evidence="1">
    <location>
        <begin position="81"/>
        <end position="102"/>
    </location>
</feature>
<accession>F8MEI9</accession>
<dbReference type="VEuPathDB" id="FungiDB:NEUTE1DRAFT_127610"/>
<evidence type="ECO:0000313" key="3">
    <source>
        <dbReference type="Proteomes" id="UP000008065"/>
    </source>
</evidence>
<name>F8MEI9_NEUT8</name>
<reference evidence="3" key="1">
    <citation type="journal article" date="2011" name="Genetics">
        <title>Massive changes in genome architecture accompany the transition to self-fertility in the filamentous fungus Neurospora tetrasperma.</title>
        <authorList>
            <person name="Ellison C.E."/>
            <person name="Stajich J.E."/>
            <person name="Jacobson D.J."/>
            <person name="Natvig D.O."/>
            <person name="Lapidus A."/>
            <person name="Foster B."/>
            <person name="Aerts A."/>
            <person name="Riley R."/>
            <person name="Lindquist E.A."/>
            <person name="Grigoriev I.V."/>
            <person name="Taylor J.W."/>
        </authorList>
    </citation>
    <scope>NUCLEOTIDE SEQUENCE [LARGE SCALE GENOMIC DNA]</scope>
    <source>
        <strain evidence="3">FGSC 2508 / P0657</strain>
    </source>
</reference>
<protein>
    <submittedName>
        <fullName evidence="2">Uncharacterized protein</fullName>
    </submittedName>
</protein>
<feature type="compositionally biased region" description="Basic and acidic residues" evidence="1">
    <location>
        <begin position="81"/>
        <end position="91"/>
    </location>
</feature>
<gene>
    <name evidence="2" type="ORF">NEUTE1DRAFT_127610</name>
</gene>
<dbReference type="EMBL" id="GL891302">
    <property type="protein sequence ID" value="EGO60820.1"/>
    <property type="molecule type" value="Genomic_DNA"/>
</dbReference>
<organism evidence="2 3">
    <name type="scientific">Neurospora tetrasperma (strain FGSC 2508 / ATCC MYA-4615 / P0657)</name>
    <dbReference type="NCBI Taxonomy" id="510951"/>
    <lineage>
        <taxon>Eukaryota</taxon>
        <taxon>Fungi</taxon>
        <taxon>Dikarya</taxon>
        <taxon>Ascomycota</taxon>
        <taxon>Pezizomycotina</taxon>
        <taxon>Sordariomycetes</taxon>
        <taxon>Sordariomycetidae</taxon>
        <taxon>Sordariales</taxon>
        <taxon>Sordariaceae</taxon>
        <taxon>Neurospora</taxon>
    </lineage>
</organism>
<dbReference type="KEGG" id="nte:NEUTE1DRAFT127610"/>
<dbReference type="AlphaFoldDB" id="F8MEI9"/>
<evidence type="ECO:0000313" key="2">
    <source>
        <dbReference type="EMBL" id="EGO60820.1"/>
    </source>
</evidence>
<dbReference type="RefSeq" id="XP_009848015.1">
    <property type="nucleotide sequence ID" value="XM_009849713.1"/>
</dbReference>